<dbReference type="AlphaFoldDB" id="A0A011U9B7"/>
<organism evidence="1 2">
    <name type="scientific">Aquamicrobium defluvii</name>
    <dbReference type="NCBI Taxonomy" id="69279"/>
    <lineage>
        <taxon>Bacteria</taxon>
        <taxon>Pseudomonadati</taxon>
        <taxon>Pseudomonadota</taxon>
        <taxon>Alphaproteobacteria</taxon>
        <taxon>Hyphomicrobiales</taxon>
        <taxon>Phyllobacteriaceae</taxon>
        <taxon>Aquamicrobium</taxon>
    </lineage>
</organism>
<sequence length="126" mass="14073">MIRSAWWVPPVNGQLFRKISPLRHVVEQLGQRTGRHVHRHDMDGQRILDGDQLVVVGQDGAGKVARVLDDGRAAGAHDDQRHLAHDRLETAFQYRHQKGVNAPFRSVEFRLAGGVYGGHCLIQSLG</sequence>
<protein>
    <submittedName>
        <fullName evidence="1">Uncharacterized protein</fullName>
    </submittedName>
</protein>
<evidence type="ECO:0000313" key="1">
    <source>
        <dbReference type="EMBL" id="EXL02433.1"/>
    </source>
</evidence>
<name>A0A011U9B7_9HYPH</name>
<dbReference type="STRING" id="69279.BG36_15055"/>
<dbReference type="EMBL" id="JENY01000031">
    <property type="protein sequence ID" value="EXL02433.1"/>
    <property type="molecule type" value="Genomic_DNA"/>
</dbReference>
<reference evidence="1 2" key="1">
    <citation type="submission" date="2014-02" db="EMBL/GenBank/DDBJ databases">
        <title>Aquamicrobium defluvii Genome sequencing.</title>
        <authorList>
            <person name="Wang X."/>
        </authorList>
    </citation>
    <scope>NUCLEOTIDE SEQUENCE [LARGE SCALE GENOMIC DNA]</scope>
    <source>
        <strain evidence="1 2">W13Z1</strain>
    </source>
</reference>
<comment type="caution">
    <text evidence="1">The sequence shown here is derived from an EMBL/GenBank/DDBJ whole genome shotgun (WGS) entry which is preliminary data.</text>
</comment>
<dbReference type="Proteomes" id="UP000019849">
    <property type="component" value="Unassembled WGS sequence"/>
</dbReference>
<dbReference type="HOGENOM" id="CLU_1976967_0_0_5"/>
<evidence type="ECO:0000313" key="2">
    <source>
        <dbReference type="Proteomes" id="UP000019849"/>
    </source>
</evidence>
<proteinExistence type="predicted"/>
<gene>
    <name evidence="1" type="ORF">BG36_15055</name>
</gene>
<accession>A0A011U9B7</accession>